<organism evidence="4 5">
    <name type="scientific">Faecalicatena fissicatena</name>
    <dbReference type="NCBI Taxonomy" id="290055"/>
    <lineage>
        <taxon>Bacteria</taxon>
        <taxon>Bacillati</taxon>
        <taxon>Bacillota</taxon>
        <taxon>Clostridia</taxon>
        <taxon>Lachnospirales</taxon>
        <taxon>Lachnospiraceae</taxon>
        <taxon>Faecalicatena</taxon>
    </lineage>
</organism>
<feature type="compositionally biased region" description="Basic and acidic residues" evidence="1">
    <location>
        <begin position="365"/>
        <end position="387"/>
    </location>
</feature>
<dbReference type="RefSeq" id="WP_173865912.1">
    <property type="nucleotide sequence ID" value="NZ_JAAWUU010000009.1"/>
</dbReference>
<evidence type="ECO:0000313" key="5">
    <source>
        <dbReference type="Proteomes" id="UP000821846"/>
    </source>
</evidence>
<feature type="transmembrane region" description="Helical" evidence="2">
    <location>
        <begin position="133"/>
        <end position="154"/>
    </location>
</feature>
<comment type="caution">
    <text evidence="4">The sequence shown here is derived from an EMBL/GenBank/DDBJ whole genome shotgun (WGS) entry which is preliminary data.</text>
</comment>
<keyword evidence="2" id="KW-0472">Membrane</keyword>
<feature type="transmembrane region" description="Helical" evidence="2">
    <location>
        <begin position="91"/>
        <end position="113"/>
    </location>
</feature>
<reference evidence="4 5" key="1">
    <citation type="journal article" date="2020" name="Cell Host Microbe">
        <title>Functional and Genomic Variation between Human-Derived Isolates of Lachnospiraceae Reveals Inter- and Intra-Species Diversity.</title>
        <authorList>
            <person name="Sorbara M.T."/>
            <person name="Littmann E.R."/>
            <person name="Fontana E."/>
            <person name="Moody T.U."/>
            <person name="Kohout C.E."/>
            <person name="Gjonbalaj M."/>
            <person name="Eaton V."/>
            <person name="Seok R."/>
            <person name="Leiner I.M."/>
            <person name="Pamer E.G."/>
        </authorList>
    </citation>
    <scope>NUCLEOTIDE SEQUENCE [LARGE SCALE GENOMIC DNA]</scope>
    <source>
        <strain evidence="4 5">MSK.14.16</strain>
    </source>
</reference>
<dbReference type="NCBIfam" id="NF037970">
    <property type="entry name" value="vanZ_1"/>
    <property type="match status" value="1"/>
</dbReference>
<keyword evidence="2" id="KW-0812">Transmembrane</keyword>
<dbReference type="InterPro" id="IPR006976">
    <property type="entry name" value="VanZ-like"/>
</dbReference>
<feature type="domain" description="VanZ-like" evidence="3">
    <location>
        <begin position="13"/>
        <end position="150"/>
    </location>
</feature>
<evidence type="ECO:0000256" key="2">
    <source>
        <dbReference type="SAM" id="Phobius"/>
    </source>
</evidence>
<feature type="compositionally biased region" description="Polar residues" evidence="1">
    <location>
        <begin position="276"/>
        <end position="291"/>
    </location>
</feature>
<sequence>MLRTILKPLSFVPALIMMYIIFSFSAQDGDMSGQLSYQASVKIIETADYVFNANLSYDQIDEWANKIDFITRKLAHMTEYFALAIAVSFPLYVYGLHGILLMFLAGLICVGFACGDEFHQSFIAGRSPSSRDVCIDSVGVFFGIIVVRIIGWTGRKTVFKEKVKVKQKKPKKKLFGGKSKTTYYDKYGNYQPPQPDDRYYQNPGSGYGYDNRGQDYGYDSRYDSRSGRNYYEQPGGNPNYGYDNRGGRDYYGQPEGNPNYGYDNRGGNPNYGYDGRSSNPNYGYDNRSGNPNYGYDNRSGNPNYGYDNHGHRDYYEQSGKNPETGYGYDNCEQNYCESQTPDRSNCDYYEQPVRESQSQQSTRTWSREEVEAGLHPEHTSRTSDKKATNPNDPFWSPEQEIDFNAKPEYAERNYQETNDPYDHDWGFDRSENVSRQPSYSPEKEQAPYENPESTVPDEPAEDPRQTPPVQHRRKKKHEKDWFFDL</sequence>
<feature type="transmembrane region" description="Helical" evidence="2">
    <location>
        <begin position="9"/>
        <end position="26"/>
    </location>
</feature>
<dbReference type="EMBL" id="JAAWUZ010000008">
    <property type="protein sequence ID" value="NSG29419.1"/>
    <property type="molecule type" value="Genomic_DNA"/>
</dbReference>
<dbReference type="Proteomes" id="UP000821846">
    <property type="component" value="Unassembled WGS sequence"/>
</dbReference>
<feature type="compositionally biased region" description="Polar residues" evidence="1">
    <location>
        <begin position="331"/>
        <end position="343"/>
    </location>
</feature>
<protein>
    <submittedName>
        <fullName evidence="4">VanZ family protein</fullName>
    </submittedName>
</protein>
<accession>A0ABX2GXF0</accession>
<name>A0ABX2GXF0_9FIRM</name>
<dbReference type="Pfam" id="PF04892">
    <property type="entry name" value="VanZ"/>
    <property type="match status" value="1"/>
</dbReference>
<keyword evidence="5" id="KW-1185">Reference proteome</keyword>
<feature type="compositionally biased region" description="Basic and acidic residues" evidence="1">
    <location>
        <begin position="403"/>
        <end position="432"/>
    </location>
</feature>
<gene>
    <name evidence="4" type="ORF">HFM93_03815</name>
</gene>
<evidence type="ECO:0000256" key="1">
    <source>
        <dbReference type="SAM" id="MobiDB-lite"/>
    </source>
</evidence>
<proteinExistence type="predicted"/>
<evidence type="ECO:0000259" key="3">
    <source>
        <dbReference type="Pfam" id="PF04892"/>
    </source>
</evidence>
<evidence type="ECO:0000313" key="4">
    <source>
        <dbReference type="EMBL" id="NSG29419.1"/>
    </source>
</evidence>
<keyword evidence="2" id="KW-1133">Transmembrane helix</keyword>
<feature type="region of interest" description="Disordered" evidence="1">
    <location>
        <begin position="185"/>
        <end position="485"/>
    </location>
</feature>